<dbReference type="AlphaFoldDB" id="A0A7D3XNX7"/>
<feature type="transmembrane region" description="Helical" evidence="3">
    <location>
        <begin position="38"/>
        <end position="57"/>
    </location>
</feature>
<dbReference type="Proteomes" id="UP000503088">
    <property type="component" value="Chromosome"/>
</dbReference>
<dbReference type="PANTHER" id="PTHR22911:SF79">
    <property type="entry name" value="MOBA-LIKE NTP TRANSFERASE DOMAIN-CONTAINING PROTEIN"/>
    <property type="match status" value="1"/>
</dbReference>
<name>A0A7D3XNX7_9BACL</name>
<dbReference type="EMBL" id="CP048104">
    <property type="protein sequence ID" value="QKG83387.1"/>
    <property type="molecule type" value="Genomic_DNA"/>
</dbReference>
<dbReference type="Gene3D" id="1.10.3730.20">
    <property type="match status" value="1"/>
</dbReference>
<feature type="transmembrane region" description="Helical" evidence="3">
    <location>
        <begin position="96"/>
        <end position="118"/>
    </location>
</feature>
<dbReference type="PANTHER" id="PTHR22911">
    <property type="entry name" value="ACYL-MALONYL CONDENSING ENZYME-RELATED"/>
    <property type="match status" value="1"/>
</dbReference>
<keyword evidence="3" id="KW-1133">Transmembrane helix</keyword>
<feature type="transmembrane region" description="Helical" evidence="3">
    <location>
        <begin position="211"/>
        <end position="232"/>
    </location>
</feature>
<dbReference type="SUPFAM" id="SSF103481">
    <property type="entry name" value="Multidrug resistance efflux transporter EmrE"/>
    <property type="match status" value="2"/>
</dbReference>
<reference evidence="5 6" key="1">
    <citation type="submission" date="2020-01" db="EMBL/GenBank/DDBJ databases">
        <authorList>
            <person name="Gulvik C.A."/>
            <person name="Batra D.G."/>
        </authorList>
    </citation>
    <scope>NUCLEOTIDE SEQUENCE [LARGE SCALE GENOMIC DNA]</scope>
    <source>
        <strain evidence="5 6">W9323</strain>
    </source>
</reference>
<keyword evidence="6" id="KW-1185">Reference proteome</keyword>
<evidence type="ECO:0000256" key="1">
    <source>
        <dbReference type="ARBA" id="ARBA00004127"/>
    </source>
</evidence>
<keyword evidence="3" id="KW-0812">Transmembrane</keyword>
<feature type="transmembrane region" description="Helical" evidence="3">
    <location>
        <begin position="69"/>
        <end position="90"/>
    </location>
</feature>
<dbReference type="GO" id="GO:0016020">
    <property type="term" value="C:membrane"/>
    <property type="evidence" value="ECO:0007669"/>
    <property type="project" value="InterPro"/>
</dbReference>
<dbReference type="Pfam" id="PF00892">
    <property type="entry name" value="EamA"/>
    <property type="match status" value="2"/>
</dbReference>
<dbReference type="InterPro" id="IPR037185">
    <property type="entry name" value="EmrE-like"/>
</dbReference>
<sequence>MNMGWWSVCLGAFLWGTAGVAAKVMIAEYGMDALSVAAWRIFLSLPVLLVAVFVESAKSGQVGSIRPGHWGWLILFGALLAGYQGSFFMSVEMTQVSTATLIAICSAPIMVAIAARFLFKEALGLRTLLAMGLGITGVFLLAGVDSVTGLAENGNLQGNVWALAAAGCFAGYLLIGKKLLREVSPFRVTGYAFLFGAGWMVPVVQFPPPSWSAWLLLGYLGLVPTGLAYLLYIRGLGTTTATRAAVGGLLEPLTATFLAIIFLGEGFSPAGVGGMALLLVSLLLLSLVREKKEKQLNESADELFTSGS</sequence>
<comment type="subcellular location">
    <subcellularLocation>
        <location evidence="1">Endomembrane system</location>
        <topology evidence="1">Multi-pass membrane protein</topology>
    </subcellularLocation>
</comment>
<accession>A0A7D3XNX7</accession>
<dbReference type="KEGG" id="kpul:GXN76_02135"/>
<gene>
    <name evidence="5" type="ORF">GXN76_02135</name>
</gene>
<protein>
    <submittedName>
        <fullName evidence="5">EamA family transporter</fullName>
    </submittedName>
</protein>
<proteinExistence type="inferred from homology"/>
<evidence type="ECO:0000256" key="3">
    <source>
        <dbReference type="SAM" id="Phobius"/>
    </source>
</evidence>
<organism evidence="5 6">
    <name type="scientific">Kroppenstedtia pulmonis</name>
    <dbReference type="NCBI Taxonomy" id="1380685"/>
    <lineage>
        <taxon>Bacteria</taxon>
        <taxon>Bacillati</taxon>
        <taxon>Bacillota</taxon>
        <taxon>Bacilli</taxon>
        <taxon>Bacillales</taxon>
        <taxon>Thermoactinomycetaceae</taxon>
        <taxon>Kroppenstedtia</taxon>
    </lineage>
</organism>
<dbReference type="InterPro" id="IPR000620">
    <property type="entry name" value="EamA_dom"/>
</dbReference>
<feature type="domain" description="EamA" evidence="4">
    <location>
        <begin position="4"/>
        <end position="141"/>
    </location>
</feature>
<evidence type="ECO:0000313" key="6">
    <source>
        <dbReference type="Proteomes" id="UP000503088"/>
    </source>
</evidence>
<feature type="transmembrane region" description="Helical" evidence="3">
    <location>
        <begin position="270"/>
        <end position="288"/>
    </location>
</feature>
<feature type="domain" description="EamA" evidence="4">
    <location>
        <begin position="158"/>
        <end position="286"/>
    </location>
</feature>
<feature type="transmembrane region" description="Helical" evidence="3">
    <location>
        <begin position="188"/>
        <end position="205"/>
    </location>
</feature>
<keyword evidence="3" id="KW-0472">Membrane</keyword>
<dbReference type="RefSeq" id="WP_173220049.1">
    <property type="nucleotide sequence ID" value="NZ_CP048104.1"/>
</dbReference>
<evidence type="ECO:0000259" key="4">
    <source>
        <dbReference type="Pfam" id="PF00892"/>
    </source>
</evidence>
<feature type="transmembrane region" description="Helical" evidence="3">
    <location>
        <begin position="244"/>
        <end position="264"/>
    </location>
</feature>
<evidence type="ECO:0000313" key="5">
    <source>
        <dbReference type="EMBL" id="QKG83387.1"/>
    </source>
</evidence>
<feature type="transmembrane region" description="Helical" evidence="3">
    <location>
        <begin position="156"/>
        <end position="176"/>
    </location>
</feature>
<comment type="similarity">
    <text evidence="2">Belongs to the EamA transporter family.</text>
</comment>
<feature type="transmembrane region" description="Helical" evidence="3">
    <location>
        <begin position="125"/>
        <end position="144"/>
    </location>
</feature>
<evidence type="ECO:0000256" key="2">
    <source>
        <dbReference type="ARBA" id="ARBA00007362"/>
    </source>
</evidence>